<keyword evidence="1" id="KW-0547">Nucleotide-binding</keyword>
<keyword evidence="1" id="KW-0347">Helicase</keyword>
<keyword evidence="2" id="KW-1185">Reference proteome</keyword>
<accession>A0A0J1IJI5</accession>
<dbReference type="CDD" id="cd01983">
    <property type="entry name" value="SIMIBI"/>
    <property type="match status" value="1"/>
</dbReference>
<dbReference type="EC" id="3.6.4.12" evidence="1"/>
<keyword evidence="1" id="KW-0067">ATP-binding</keyword>
<dbReference type="Proteomes" id="UP000036356">
    <property type="component" value="Unassembled WGS sequence"/>
</dbReference>
<dbReference type="AlphaFoldDB" id="A0A0J1IJI5"/>
<dbReference type="PATRIC" id="fig|476652.3.peg.3394"/>
<proteinExistence type="predicted"/>
<dbReference type="SUPFAM" id="SSF52540">
    <property type="entry name" value="P-loop containing nucleoside triphosphate hydrolases"/>
    <property type="match status" value="2"/>
</dbReference>
<name>A0A0J1IJI5_9FIRM</name>
<protein>
    <submittedName>
        <fullName evidence="1">ATP-dependent RecD-like DNA helicase</fullName>
        <ecNumber evidence="1">3.6.4.12</ecNumber>
    </submittedName>
</protein>
<organism evidence="1 2">
    <name type="scientific">Desulfosporosinus acididurans</name>
    <dbReference type="NCBI Taxonomy" id="476652"/>
    <lineage>
        <taxon>Bacteria</taxon>
        <taxon>Bacillati</taxon>
        <taxon>Bacillota</taxon>
        <taxon>Clostridia</taxon>
        <taxon>Eubacteriales</taxon>
        <taxon>Desulfitobacteriaceae</taxon>
        <taxon>Desulfosporosinus</taxon>
    </lineage>
</organism>
<dbReference type="RefSeq" id="WP_047811022.1">
    <property type="nucleotide sequence ID" value="NZ_LDZY01000011.1"/>
</dbReference>
<dbReference type="STRING" id="476652.DEAC_c32140"/>
<dbReference type="GO" id="GO:0003678">
    <property type="term" value="F:DNA helicase activity"/>
    <property type="evidence" value="ECO:0007669"/>
    <property type="project" value="UniProtKB-EC"/>
</dbReference>
<comment type="caution">
    <text evidence="1">The sequence shown here is derived from an EMBL/GenBank/DDBJ whole genome shotgun (WGS) entry which is preliminary data.</text>
</comment>
<dbReference type="EMBL" id="LDZY01000011">
    <property type="protein sequence ID" value="KLU64886.1"/>
    <property type="molecule type" value="Genomic_DNA"/>
</dbReference>
<dbReference type="InterPro" id="IPR027417">
    <property type="entry name" value="P-loop_NTPase"/>
</dbReference>
<evidence type="ECO:0000313" key="2">
    <source>
        <dbReference type="Proteomes" id="UP000036356"/>
    </source>
</evidence>
<evidence type="ECO:0000313" key="1">
    <source>
        <dbReference type="EMBL" id="KLU64886.1"/>
    </source>
</evidence>
<reference evidence="1 2" key="1">
    <citation type="submission" date="2015-06" db="EMBL/GenBank/DDBJ databases">
        <title>Draft genome of the moderately acidophilic sulfate reducer Candidatus Desulfosporosinus acididurans strain M1.</title>
        <authorList>
            <person name="Poehlein A."/>
            <person name="Petzsch P."/>
            <person name="Johnson B.D."/>
            <person name="Schloemann M."/>
            <person name="Daniel R."/>
            <person name="Muehling M."/>
        </authorList>
    </citation>
    <scope>NUCLEOTIDE SEQUENCE [LARGE SCALE GENOMIC DNA]</scope>
    <source>
        <strain evidence="1 2">M1</strain>
    </source>
</reference>
<dbReference type="GO" id="GO:0016787">
    <property type="term" value="F:hydrolase activity"/>
    <property type="evidence" value="ECO:0007669"/>
    <property type="project" value="UniProtKB-KW"/>
</dbReference>
<sequence length="378" mass="42617">MPKRVVKKMFPGAVTSKGFFSYYNYIIEPNALHIFIIKGGPGVGKSTFMKKIADNISKLGYDIEYHCCSSDNNSIDGLVIPALGVALLDGTAPHIVDPKNPGAVDEIINLGDYWDENIIQKAKPEIMRCNYQVGRYFQASYYALMEAQLAMDEWEFYVKEHQNWHAINQMTLSVENDIFGSGNTGHGKERHLFAWAHTPQGKTQFIDTLLQDTSALYLLKGQPGTGKSTFLKRIAERAITYGLNVEYYHNTLDPAKLDLIIMPDLHKALCVVSEPYEYTPQLNCKQITLDFDQSVDMSGLNNFSSDIEDCRERVNKNIQRAIKNSSRAKATHDLMESYYIAAMDFSAIEGKRQEIEARIQNMLELGIAVSASRKVSQI</sequence>
<keyword evidence="1" id="KW-0378">Hydrolase</keyword>
<gene>
    <name evidence="1" type="primary">recD2_1</name>
    <name evidence="1" type="ORF">DEAC_c32140</name>
</gene>